<dbReference type="InterPro" id="IPR029063">
    <property type="entry name" value="SAM-dependent_MTases_sf"/>
</dbReference>
<proteinExistence type="predicted"/>
<feature type="non-terminal residue" evidence="1">
    <location>
        <position position="122"/>
    </location>
</feature>
<dbReference type="AlphaFoldDB" id="A0A0F9F1L1"/>
<organism evidence="1">
    <name type="scientific">marine sediment metagenome</name>
    <dbReference type="NCBI Taxonomy" id="412755"/>
    <lineage>
        <taxon>unclassified sequences</taxon>
        <taxon>metagenomes</taxon>
        <taxon>ecological metagenomes</taxon>
    </lineage>
</organism>
<gene>
    <name evidence="1" type="ORF">LCGC14_2360560</name>
</gene>
<dbReference type="EMBL" id="LAZR01034566">
    <property type="protein sequence ID" value="KKL44947.1"/>
    <property type="molecule type" value="Genomic_DNA"/>
</dbReference>
<comment type="caution">
    <text evidence="1">The sequence shown here is derived from an EMBL/GenBank/DDBJ whole genome shotgun (WGS) entry which is preliminary data.</text>
</comment>
<evidence type="ECO:0000313" key="1">
    <source>
        <dbReference type="EMBL" id="KKL44947.1"/>
    </source>
</evidence>
<reference evidence="1" key="1">
    <citation type="journal article" date="2015" name="Nature">
        <title>Complex archaea that bridge the gap between prokaryotes and eukaryotes.</title>
        <authorList>
            <person name="Spang A."/>
            <person name="Saw J.H."/>
            <person name="Jorgensen S.L."/>
            <person name="Zaremba-Niedzwiedzka K."/>
            <person name="Martijn J."/>
            <person name="Lind A.E."/>
            <person name="van Eijk R."/>
            <person name="Schleper C."/>
            <person name="Guy L."/>
            <person name="Ettema T.J."/>
        </authorList>
    </citation>
    <scope>NUCLEOTIDE SEQUENCE</scope>
</reference>
<dbReference type="Gene3D" id="3.40.50.150">
    <property type="entry name" value="Vaccinia Virus protein VP39"/>
    <property type="match status" value="1"/>
</dbReference>
<protein>
    <submittedName>
        <fullName evidence="1">Uncharacterized protein</fullName>
    </submittedName>
</protein>
<name>A0A0F9F1L1_9ZZZZ</name>
<accession>A0A0F9F1L1</accession>
<sequence length="122" mass="13929">MLGIVKADGMKIPLGDESVQMVCTSPPYWGLRKYAGEQELVWGGREDCEHNWEQKTDNAEGYTGRKRWQHGATREENPAGWSTAIREHGTCQFCGAWRGAYGLEPTVEMYVQHTVEILREIR</sequence>